<dbReference type="EMBL" id="CWQY01000024">
    <property type="protein sequence ID" value="CSD05869.1"/>
    <property type="molecule type" value="Genomic_DNA"/>
</dbReference>
<organism evidence="2 6">
    <name type="scientific">Vibrio cholerae</name>
    <dbReference type="NCBI Taxonomy" id="666"/>
    <lineage>
        <taxon>Bacteria</taxon>
        <taxon>Pseudomonadati</taxon>
        <taxon>Pseudomonadota</taxon>
        <taxon>Gammaproteobacteria</taxon>
        <taxon>Vibrionales</taxon>
        <taxon>Vibrionaceae</taxon>
        <taxon>Vibrio</taxon>
    </lineage>
</organism>
<proteinExistence type="predicted"/>
<dbReference type="EMBL" id="CWOW01000001">
    <property type="protein sequence ID" value="CRZ84177.1"/>
    <property type="molecule type" value="Genomic_DNA"/>
</dbReference>
<evidence type="ECO:0000313" key="2">
    <source>
        <dbReference type="EMBL" id="CSB58709.1"/>
    </source>
</evidence>
<name>A0A655UY31_VIBCL</name>
<evidence type="ECO:0000313" key="4">
    <source>
        <dbReference type="Proteomes" id="UP000041770"/>
    </source>
</evidence>
<dbReference type="EMBL" id="CWQJ01000002">
    <property type="protein sequence ID" value="CSB58709.1"/>
    <property type="molecule type" value="Genomic_DNA"/>
</dbReference>
<gene>
    <name evidence="1" type="ORF">ERS013165_00335</name>
    <name evidence="3" type="ORF">ERS013200_03045</name>
    <name evidence="2" type="ORF">ERS013201_00331</name>
</gene>
<evidence type="ECO:0000313" key="3">
    <source>
        <dbReference type="EMBL" id="CSD05869.1"/>
    </source>
</evidence>
<sequence length="78" mass="8863">MPIVVGTGTQYEVNDFITEIFWIADPRGFLNFLQFTVECRAVKQLARFWIAILLILNPEVGVGDVAVKNILTVLRVRL</sequence>
<dbReference type="Proteomes" id="UP000046067">
    <property type="component" value="Unassembled WGS sequence"/>
</dbReference>
<evidence type="ECO:0000313" key="6">
    <source>
        <dbReference type="Proteomes" id="UP000046067"/>
    </source>
</evidence>
<protein>
    <submittedName>
        <fullName evidence="2">Uncharacterized protein</fullName>
    </submittedName>
</protein>
<dbReference type="Proteomes" id="UP000041770">
    <property type="component" value="Unassembled WGS sequence"/>
</dbReference>
<evidence type="ECO:0000313" key="1">
    <source>
        <dbReference type="EMBL" id="CRZ84177.1"/>
    </source>
</evidence>
<dbReference type="AlphaFoldDB" id="A0A655UY31"/>
<accession>A0A655UY31</accession>
<dbReference type="Proteomes" id="UP000044806">
    <property type="component" value="Unassembled WGS sequence"/>
</dbReference>
<reference evidence="4 5" key="1">
    <citation type="submission" date="2015-07" db="EMBL/GenBank/DDBJ databases">
        <authorList>
            <consortium name="Pathogen Informatics"/>
        </authorList>
    </citation>
    <scope>NUCLEOTIDE SEQUENCE [LARGE SCALE GENOMIC DNA]</scope>
    <source>
        <strain evidence="3 4">A316</strain>
        <strain evidence="2 6">A325</strain>
        <strain evidence="1 5">A51</strain>
    </source>
</reference>
<evidence type="ECO:0000313" key="5">
    <source>
        <dbReference type="Proteomes" id="UP000044806"/>
    </source>
</evidence>